<dbReference type="CDD" id="cd19710">
    <property type="entry name" value="bHLH_TS_TCF24"/>
    <property type="match status" value="1"/>
</dbReference>
<reference evidence="4" key="1">
    <citation type="submission" date="2025-08" db="UniProtKB">
        <authorList>
            <consortium name="RefSeq"/>
        </authorList>
    </citation>
    <scope>IDENTIFICATION</scope>
</reference>
<name>A0A9U8E315_BIOGL</name>
<dbReference type="GO" id="GO:0032502">
    <property type="term" value="P:developmental process"/>
    <property type="evidence" value="ECO:0007669"/>
    <property type="project" value="TreeGrafter"/>
</dbReference>
<dbReference type="RefSeq" id="XP_013070431.2">
    <property type="nucleotide sequence ID" value="XM_013214977.2"/>
</dbReference>
<feature type="domain" description="BHLH" evidence="2">
    <location>
        <begin position="13"/>
        <end position="65"/>
    </location>
</feature>
<organism evidence="3 4">
    <name type="scientific">Biomphalaria glabrata</name>
    <name type="common">Bloodfluke planorb</name>
    <name type="synonym">Freshwater snail</name>
    <dbReference type="NCBI Taxonomy" id="6526"/>
    <lineage>
        <taxon>Eukaryota</taxon>
        <taxon>Metazoa</taxon>
        <taxon>Spiralia</taxon>
        <taxon>Lophotrochozoa</taxon>
        <taxon>Mollusca</taxon>
        <taxon>Gastropoda</taxon>
        <taxon>Heterobranchia</taxon>
        <taxon>Euthyneura</taxon>
        <taxon>Panpulmonata</taxon>
        <taxon>Hygrophila</taxon>
        <taxon>Lymnaeoidea</taxon>
        <taxon>Planorbidae</taxon>
        <taxon>Biomphalaria</taxon>
    </lineage>
</organism>
<dbReference type="Gene3D" id="4.10.280.10">
    <property type="entry name" value="Helix-loop-helix DNA-binding domain"/>
    <property type="match status" value="1"/>
</dbReference>
<evidence type="ECO:0000313" key="3">
    <source>
        <dbReference type="Proteomes" id="UP001165740"/>
    </source>
</evidence>
<dbReference type="InterPro" id="IPR011598">
    <property type="entry name" value="bHLH_dom"/>
</dbReference>
<dbReference type="PANTHER" id="PTHR23349:SF111">
    <property type="entry name" value="BHLH DOMAIN-CONTAINING PROTEIN"/>
    <property type="match status" value="1"/>
</dbReference>
<dbReference type="SUPFAM" id="SSF47459">
    <property type="entry name" value="HLH, helix-loop-helix DNA-binding domain"/>
    <property type="match status" value="1"/>
</dbReference>
<dbReference type="GeneID" id="106057665"/>
<dbReference type="GO" id="GO:0000977">
    <property type="term" value="F:RNA polymerase II transcription regulatory region sequence-specific DNA binding"/>
    <property type="evidence" value="ECO:0007669"/>
    <property type="project" value="TreeGrafter"/>
</dbReference>
<gene>
    <name evidence="4" type="primary">LOC106057665</name>
</gene>
<dbReference type="PROSITE" id="PS50888">
    <property type="entry name" value="BHLH"/>
    <property type="match status" value="1"/>
</dbReference>
<dbReference type="OrthoDB" id="6233288at2759"/>
<dbReference type="Proteomes" id="UP001165740">
    <property type="component" value="Chromosome 5"/>
</dbReference>
<dbReference type="GO" id="GO:0046983">
    <property type="term" value="F:protein dimerization activity"/>
    <property type="evidence" value="ECO:0007669"/>
    <property type="project" value="InterPro"/>
</dbReference>
<dbReference type="KEGG" id="bgt:106057665"/>
<dbReference type="InterPro" id="IPR036638">
    <property type="entry name" value="HLH_DNA-bd_sf"/>
</dbReference>
<dbReference type="GO" id="GO:0000981">
    <property type="term" value="F:DNA-binding transcription factor activity, RNA polymerase II-specific"/>
    <property type="evidence" value="ECO:0007669"/>
    <property type="project" value="TreeGrafter"/>
</dbReference>
<proteinExistence type="predicted"/>
<evidence type="ECO:0000259" key="2">
    <source>
        <dbReference type="PROSITE" id="PS50888"/>
    </source>
</evidence>
<feature type="region of interest" description="Disordered" evidence="1">
    <location>
        <begin position="1"/>
        <end position="24"/>
    </location>
</feature>
<dbReference type="InterPro" id="IPR050283">
    <property type="entry name" value="E-box_TF_Regulators"/>
</dbReference>
<keyword evidence="3" id="KW-1185">Reference proteome</keyword>
<accession>A0A9U8E315</accession>
<dbReference type="AlphaFoldDB" id="A0A9U8E315"/>
<evidence type="ECO:0000256" key="1">
    <source>
        <dbReference type="SAM" id="MobiDB-lite"/>
    </source>
</evidence>
<dbReference type="Pfam" id="PF00010">
    <property type="entry name" value="HLH"/>
    <property type="match status" value="1"/>
</dbReference>
<evidence type="ECO:0000313" key="4">
    <source>
        <dbReference type="RefSeq" id="XP_013070431.2"/>
    </source>
</evidence>
<sequence>MNGASHHAVRRCHKPQNNAARERSRVKTLRSAFLDLQRSLPAVPPNTKLSKLDVLVLATTYIYHLTKTLERQDHQSLTSPGVSGSNLTWKLDHSLKSHVRQHSAPLVYRPQAQNASRHCRHHARGYHVHVTGRVLERDATEDHVILSRPVGVSCGSQTAGQHMSGQQLSGHIVDAKKDARETSVTGDNVGHLSASTTHRTLGVLRPVKKWPMRSRLYDSILGCTTKGTLLSHYK</sequence>
<dbReference type="PANTHER" id="PTHR23349">
    <property type="entry name" value="BASIC HELIX-LOOP-HELIX TRANSCRIPTION FACTOR, TWIST"/>
    <property type="match status" value="1"/>
</dbReference>
<dbReference type="SMART" id="SM00353">
    <property type="entry name" value="HLH"/>
    <property type="match status" value="1"/>
</dbReference>
<protein>
    <submittedName>
        <fullName evidence="4">Uncharacterized protein LOC106057665</fullName>
    </submittedName>
</protein>